<comment type="catalytic activity">
    <reaction evidence="7">
        <text>[protein-PII]-L-tyrosine + UTP = [protein-PII]-uridylyl-L-tyrosine + diphosphate</text>
        <dbReference type="Rhea" id="RHEA:13673"/>
        <dbReference type="Rhea" id="RHEA-COMP:12147"/>
        <dbReference type="Rhea" id="RHEA-COMP:12148"/>
        <dbReference type="ChEBI" id="CHEBI:33019"/>
        <dbReference type="ChEBI" id="CHEBI:46398"/>
        <dbReference type="ChEBI" id="CHEBI:46858"/>
        <dbReference type="ChEBI" id="CHEBI:90602"/>
        <dbReference type="EC" id="2.7.7.59"/>
    </reaction>
</comment>
<dbReference type="InterPro" id="IPR002934">
    <property type="entry name" value="Polymerase_NTP_transf_dom"/>
</dbReference>
<evidence type="ECO:0000256" key="4">
    <source>
        <dbReference type="ARBA" id="ARBA00022801"/>
    </source>
</evidence>
<dbReference type="SUPFAM" id="SSF55021">
    <property type="entry name" value="ACT-like"/>
    <property type="match status" value="2"/>
</dbReference>
<feature type="domain" description="ACT" evidence="8">
    <location>
        <begin position="730"/>
        <end position="813"/>
    </location>
</feature>
<dbReference type="GO" id="GO:0008081">
    <property type="term" value="F:phosphoric diester hydrolase activity"/>
    <property type="evidence" value="ECO:0007669"/>
    <property type="project" value="UniProtKB-UniRule"/>
</dbReference>
<dbReference type="CDD" id="cd05401">
    <property type="entry name" value="NT_GlnE_GlnD_like"/>
    <property type="match status" value="1"/>
</dbReference>
<dbReference type="SUPFAM" id="SSF81593">
    <property type="entry name" value="Nucleotidyltransferase substrate binding subunit/domain"/>
    <property type="match status" value="1"/>
</dbReference>
<dbReference type="PANTHER" id="PTHR47320">
    <property type="entry name" value="BIFUNCTIONAL URIDYLYLTRANSFERASE/URIDYLYL-REMOVING ENZYME"/>
    <property type="match status" value="1"/>
</dbReference>
<proteinExistence type="inferred from homology"/>
<dbReference type="InterPro" id="IPR010043">
    <property type="entry name" value="UTase/UR"/>
</dbReference>
<dbReference type="GO" id="GO:0008773">
    <property type="term" value="F:[protein-PII] uridylyltransferase activity"/>
    <property type="evidence" value="ECO:0007669"/>
    <property type="project" value="UniProtKB-UniRule"/>
</dbReference>
<dbReference type="SUPFAM" id="SSF81301">
    <property type="entry name" value="Nucleotidyltransferase"/>
    <property type="match status" value="1"/>
</dbReference>
<evidence type="ECO:0000259" key="8">
    <source>
        <dbReference type="PROSITE" id="PS51671"/>
    </source>
</evidence>
<comment type="activity regulation">
    <text evidence="7">Uridylyltransferase (UTase) activity is inhibited by glutamine, while glutamine activates uridylyl-removing (UR) activity.</text>
</comment>
<dbReference type="GO" id="GO:0006808">
    <property type="term" value="P:regulation of nitrogen utilization"/>
    <property type="evidence" value="ECO:0007669"/>
    <property type="project" value="UniProtKB-UniRule"/>
</dbReference>
<dbReference type="Proteomes" id="UP000655420">
    <property type="component" value="Unassembled WGS sequence"/>
</dbReference>
<dbReference type="EC" id="3.1.4.-" evidence="7"/>
<dbReference type="Gene3D" id="3.30.460.10">
    <property type="entry name" value="Beta Polymerase, domain 2"/>
    <property type="match status" value="1"/>
</dbReference>
<comment type="function">
    <text evidence="7">Modifies, by uridylylation and deuridylylation, the PII regulatory proteins (GlnB and homologs), in response to the nitrogen status of the cell that GlnD senses through the glutamine level. Under low glutamine levels, catalyzes the conversion of the PII proteins and UTP to PII-UMP and PPi, while under higher glutamine levels, GlnD hydrolyzes PII-UMP to PII and UMP (deuridylylation). Thus, controls uridylylation state and activity of the PII proteins, and plays an important role in the regulation of nitrogen metabolism.</text>
</comment>
<sequence length="932" mass="105160">MVASAAELPTIEALQAEIDAIAQAADTPARARAAVVELLMRTLTSGRDTVRRAMIDEPQAGLRLARTTAHMTDLVVAAVWHYATAYLHHAPIRTKGERLAIVAVGGYGRGEMAPFSDVDLLFVTPWKRTPWAESVVESMLYILWDLKLKVGQAVRSVDECLRLGAEDITIRTNLLEKRLIAGDRAPFERLDRKLWDDLFLKTGPEFVEAKLEERDKRHERHGGSRYLLEPNIKEGKGGLRDLQTLHWISRYLYRVDKAWELCEMGVFEREEVALFAEAAKFIWAVRCHLHDVAGRAQEQLTFDRQIEIAARMGYHDAGGRMGVEHFMHAYFRHAKNVGDLTRIFSSALEAQHAKAMPRFSMLLRALSFRSGASAAAGAFVVRDGRLATRDDQVFRNDPVNLLRLFREAARLDAQIHPAALRLVTQSLDLIDDRLRENAAANSVFMEMLTDRQNAEWLMRLMNETDVLGRFIPEFGRIVSMMQFNMYHHYTVDEHIIQTIRVLNRIEQGAAGEEHPVSTDIAKSGLNRRVLYTALLFHDIGKGDPRDHSELGAEIAERLCPRLGLDDAETELVAWLVRNHLLMSDVAQKRDIADPVTVRDFARTIQSPERLRLLLVLTVCDIRGVGPGVWNNWKAQLLRKLYWDTRAVLTGGADVDTTQAARVQDAKDALAALLPDWDAAAVEAECDRHYPHYWLGLEPELHKVFAELSREGAQGKIISRFEQDPDRDATTACIYLQDHPGIFSRMAGAFALAGASVVDARTYTTADGMACSAFWIQDAEGKPFEASRLPRLQRTIERTVRGEVVARDALREKRREKPRELSFRVPTRIVFDNEASELYTVIEVNARDRLGLLHVLARTLTDCNINIFSAIIATYGEHAVDVFYVKDLFGLKIRNPQKQRLIERRLFDAIEAVMPALPATAAAATDEPSRSPK</sequence>
<organism evidence="10 11">
    <name type="scientific">Thermohalobaculum xanthum</name>
    <dbReference type="NCBI Taxonomy" id="2753746"/>
    <lineage>
        <taxon>Bacteria</taxon>
        <taxon>Pseudomonadati</taxon>
        <taxon>Pseudomonadota</taxon>
        <taxon>Alphaproteobacteria</taxon>
        <taxon>Rhodobacterales</taxon>
        <taxon>Paracoccaceae</taxon>
        <taxon>Thermohalobaculum</taxon>
    </lineage>
</organism>
<evidence type="ECO:0000256" key="2">
    <source>
        <dbReference type="ARBA" id="ARBA00022695"/>
    </source>
</evidence>
<dbReference type="InterPro" id="IPR003607">
    <property type="entry name" value="HD/PDEase_dom"/>
</dbReference>
<dbReference type="PROSITE" id="PS51831">
    <property type="entry name" value="HD"/>
    <property type="match status" value="1"/>
</dbReference>
<gene>
    <name evidence="7" type="primary">glnD</name>
    <name evidence="10" type="ORF">H0I76_14875</name>
</gene>
<evidence type="ECO:0000256" key="5">
    <source>
        <dbReference type="ARBA" id="ARBA00022842"/>
    </source>
</evidence>
<dbReference type="InterPro" id="IPR045865">
    <property type="entry name" value="ACT-like_dom_sf"/>
</dbReference>
<keyword evidence="11" id="KW-1185">Reference proteome</keyword>
<keyword evidence="1 7" id="KW-0808">Transferase</keyword>
<evidence type="ECO:0000256" key="1">
    <source>
        <dbReference type="ARBA" id="ARBA00022679"/>
    </source>
</evidence>
<feature type="region of interest" description="Uridylyltransferase" evidence="7">
    <location>
        <begin position="1"/>
        <end position="365"/>
    </location>
</feature>
<dbReference type="Pfam" id="PF01966">
    <property type="entry name" value="HD"/>
    <property type="match status" value="1"/>
</dbReference>
<name>A0A8J7SH09_9RHOB</name>
<dbReference type="Pfam" id="PF08335">
    <property type="entry name" value="GlnD_UR_UTase"/>
    <property type="match status" value="1"/>
</dbReference>
<keyword evidence="6 7" id="KW-0511">Multifunctional enzyme</keyword>
<dbReference type="PANTHER" id="PTHR47320:SF1">
    <property type="entry name" value="BIFUNCTIONAL URIDYLYLTRANSFERASE_URIDYLYL-REMOVING ENZYME"/>
    <property type="match status" value="1"/>
</dbReference>
<protein>
    <recommendedName>
        <fullName evidence="7">Bifunctional uridylyltransferase/uridylyl-removing enzyme</fullName>
        <shortName evidence="7">UTase/UR</shortName>
    </recommendedName>
    <alternativeName>
        <fullName evidence="7">Bifunctional [protein-PII] modification enzyme</fullName>
    </alternativeName>
    <alternativeName>
        <fullName evidence="7">Bifunctional nitrogen sensor protein</fullName>
    </alternativeName>
    <domain>
        <recommendedName>
            <fullName evidence="7">[Protein-PII] uridylyltransferase</fullName>
            <shortName evidence="7">PII uridylyltransferase</shortName>
            <shortName evidence="7">UTase</shortName>
            <ecNumber evidence="7">2.7.7.59</ecNumber>
        </recommendedName>
    </domain>
    <domain>
        <recommendedName>
            <fullName evidence="7">[Protein-PII]-UMP uridylyl-removing enzyme</fullName>
            <shortName evidence="7">UR</shortName>
            <ecNumber evidence="7">3.1.4.-</ecNumber>
        </recommendedName>
    </domain>
</protein>
<comment type="caution">
    <text evidence="10">The sequence shown here is derived from an EMBL/GenBank/DDBJ whole genome shotgun (WGS) entry which is preliminary data.</text>
</comment>
<dbReference type="PROSITE" id="PS51671">
    <property type="entry name" value="ACT"/>
    <property type="match status" value="2"/>
</dbReference>
<evidence type="ECO:0000256" key="3">
    <source>
        <dbReference type="ARBA" id="ARBA00022737"/>
    </source>
</evidence>
<feature type="domain" description="HD" evidence="9">
    <location>
        <begin position="491"/>
        <end position="613"/>
    </location>
</feature>
<comment type="similarity">
    <text evidence="7">Belongs to the GlnD family.</text>
</comment>
<evidence type="ECO:0000259" key="9">
    <source>
        <dbReference type="PROSITE" id="PS51831"/>
    </source>
</evidence>
<dbReference type="Pfam" id="PF01909">
    <property type="entry name" value="NTP_transf_2"/>
    <property type="match status" value="1"/>
</dbReference>
<feature type="domain" description="ACT" evidence="8">
    <location>
        <begin position="840"/>
        <end position="920"/>
    </location>
</feature>
<dbReference type="InterPro" id="IPR002912">
    <property type="entry name" value="ACT_dom"/>
</dbReference>
<reference evidence="10" key="1">
    <citation type="submission" date="2020-12" db="EMBL/GenBank/DDBJ databases">
        <title>Bacterial taxonomy.</title>
        <authorList>
            <person name="Pan X."/>
        </authorList>
    </citation>
    <scope>NUCLEOTIDE SEQUENCE</scope>
    <source>
        <strain evidence="10">M0105</strain>
    </source>
</reference>
<dbReference type="AlphaFoldDB" id="A0A8J7SH09"/>
<dbReference type="EC" id="2.7.7.59" evidence="7"/>
<keyword evidence="2 7" id="KW-0548">Nucleotidyltransferase</keyword>
<evidence type="ECO:0000256" key="7">
    <source>
        <dbReference type="HAMAP-Rule" id="MF_00277"/>
    </source>
</evidence>
<dbReference type="InterPro" id="IPR006674">
    <property type="entry name" value="HD_domain"/>
</dbReference>
<dbReference type="CDD" id="cd00077">
    <property type="entry name" value="HDc"/>
    <property type="match status" value="1"/>
</dbReference>
<dbReference type="CDD" id="cd04900">
    <property type="entry name" value="ACT_UUR-like_1"/>
    <property type="match status" value="1"/>
</dbReference>
<keyword evidence="5 7" id="KW-0460">Magnesium</keyword>
<dbReference type="InterPro" id="IPR013546">
    <property type="entry name" value="PII_UdlTrfase/GS_AdlTrfase"/>
</dbReference>
<dbReference type="PIRSF" id="PIRSF006288">
    <property type="entry name" value="PII_uridyltransf"/>
    <property type="match status" value="1"/>
</dbReference>
<comment type="caution">
    <text evidence="7">Lacks conserved residue(s) required for the propagation of feature annotation.</text>
</comment>
<dbReference type="CDD" id="cd04899">
    <property type="entry name" value="ACT_ACR-UUR-like_2"/>
    <property type="match status" value="1"/>
</dbReference>
<comment type="catalytic activity">
    <reaction evidence="7">
        <text>[protein-PII]-uridylyl-L-tyrosine + H2O = [protein-PII]-L-tyrosine + UMP + H(+)</text>
        <dbReference type="Rhea" id="RHEA:48600"/>
        <dbReference type="Rhea" id="RHEA-COMP:12147"/>
        <dbReference type="Rhea" id="RHEA-COMP:12148"/>
        <dbReference type="ChEBI" id="CHEBI:15377"/>
        <dbReference type="ChEBI" id="CHEBI:15378"/>
        <dbReference type="ChEBI" id="CHEBI:46858"/>
        <dbReference type="ChEBI" id="CHEBI:57865"/>
        <dbReference type="ChEBI" id="CHEBI:90602"/>
    </reaction>
</comment>
<dbReference type="NCBIfam" id="TIGR01693">
    <property type="entry name" value="UTase_glnD"/>
    <property type="match status" value="1"/>
</dbReference>
<dbReference type="InterPro" id="IPR043519">
    <property type="entry name" value="NT_sf"/>
</dbReference>
<comment type="domain">
    <text evidence="7">Has four distinct domains: an N-terminal nucleotidyltransferase (NT) domain responsible for UTase activity, a central HD domain that encodes UR activity, and two C-terminal ACT domains that seem to have a role in glutamine sensing.</text>
</comment>
<dbReference type="SMART" id="SM00471">
    <property type="entry name" value="HDc"/>
    <property type="match status" value="1"/>
</dbReference>
<keyword evidence="3" id="KW-0677">Repeat</keyword>
<dbReference type="EMBL" id="JAEHHL010000009">
    <property type="protein sequence ID" value="MBK0400482.1"/>
    <property type="molecule type" value="Genomic_DNA"/>
</dbReference>
<dbReference type="Gene3D" id="1.10.3090.10">
    <property type="entry name" value="cca-adding enzyme, domain 2"/>
    <property type="match status" value="1"/>
</dbReference>
<accession>A0A8J7SH09</accession>
<dbReference type="SUPFAM" id="SSF81891">
    <property type="entry name" value="Poly A polymerase C-terminal region-like"/>
    <property type="match status" value="1"/>
</dbReference>
<keyword evidence="4 7" id="KW-0378">Hydrolase</keyword>
<dbReference type="HAMAP" id="MF_00277">
    <property type="entry name" value="PII_uridylyl_transf"/>
    <property type="match status" value="1"/>
</dbReference>
<evidence type="ECO:0000313" key="11">
    <source>
        <dbReference type="Proteomes" id="UP000655420"/>
    </source>
</evidence>
<dbReference type="Pfam" id="PF24931">
    <property type="entry name" value="ACT_ACR9_3rd"/>
    <property type="match status" value="1"/>
</dbReference>
<evidence type="ECO:0000313" key="10">
    <source>
        <dbReference type="EMBL" id="MBK0400482.1"/>
    </source>
</evidence>
<dbReference type="NCBIfam" id="NF003467">
    <property type="entry name" value="PRK05092.1"/>
    <property type="match status" value="1"/>
</dbReference>
<evidence type="ECO:0000256" key="6">
    <source>
        <dbReference type="ARBA" id="ARBA00023268"/>
    </source>
</evidence>
<comment type="cofactor">
    <cofactor evidence="7">
        <name>Mg(2+)</name>
        <dbReference type="ChEBI" id="CHEBI:18420"/>
    </cofactor>
</comment>